<protein>
    <recommendedName>
        <fullName evidence="3">F-box domain-containing protein</fullName>
    </recommendedName>
</protein>
<reference evidence="1 2" key="1">
    <citation type="submission" date="2014-04" db="EMBL/GenBank/DDBJ databases">
        <authorList>
            <consortium name="DOE Joint Genome Institute"/>
            <person name="Kuo A."/>
            <person name="Zuccaro A."/>
            <person name="Kohler A."/>
            <person name="Nagy L.G."/>
            <person name="Floudas D."/>
            <person name="Copeland A."/>
            <person name="Barry K.W."/>
            <person name="Cichocki N."/>
            <person name="Veneault-Fourrey C."/>
            <person name="LaButti K."/>
            <person name="Lindquist E.A."/>
            <person name="Lipzen A."/>
            <person name="Lundell T."/>
            <person name="Morin E."/>
            <person name="Murat C."/>
            <person name="Sun H."/>
            <person name="Tunlid A."/>
            <person name="Henrissat B."/>
            <person name="Grigoriev I.V."/>
            <person name="Hibbett D.S."/>
            <person name="Martin F."/>
            <person name="Nordberg H.P."/>
            <person name="Cantor M.N."/>
            <person name="Hua S.X."/>
        </authorList>
    </citation>
    <scope>NUCLEOTIDE SEQUENCE [LARGE SCALE GENOMIC DNA]</scope>
    <source>
        <strain evidence="1 2">MAFF 305830</strain>
    </source>
</reference>
<evidence type="ECO:0000313" key="2">
    <source>
        <dbReference type="Proteomes" id="UP000054097"/>
    </source>
</evidence>
<evidence type="ECO:0008006" key="3">
    <source>
        <dbReference type="Google" id="ProtNLM"/>
    </source>
</evidence>
<organism evidence="1 2">
    <name type="scientific">Serendipita vermifera MAFF 305830</name>
    <dbReference type="NCBI Taxonomy" id="933852"/>
    <lineage>
        <taxon>Eukaryota</taxon>
        <taxon>Fungi</taxon>
        <taxon>Dikarya</taxon>
        <taxon>Basidiomycota</taxon>
        <taxon>Agaricomycotina</taxon>
        <taxon>Agaricomycetes</taxon>
        <taxon>Sebacinales</taxon>
        <taxon>Serendipitaceae</taxon>
        <taxon>Serendipita</taxon>
    </lineage>
</organism>
<reference evidence="2" key="2">
    <citation type="submission" date="2015-01" db="EMBL/GenBank/DDBJ databases">
        <title>Evolutionary Origins and Diversification of the Mycorrhizal Mutualists.</title>
        <authorList>
            <consortium name="DOE Joint Genome Institute"/>
            <consortium name="Mycorrhizal Genomics Consortium"/>
            <person name="Kohler A."/>
            <person name="Kuo A."/>
            <person name="Nagy L.G."/>
            <person name="Floudas D."/>
            <person name="Copeland A."/>
            <person name="Barry K.W."/>
            <person name="Cichocki N."/>
            <person name="Veneault-Fourrey C."/>
            <person name="LaButti K."/>
            <person name="Lindquist E.A."/>
            <person name="Lipzen A."/>
            <person name="Lundell T."/>
            <person name="Morin E."/>
            <person name="Murat C."/>
            <person name="Riley R."/>
            <person name="Ohm R."/>
            <person name="Sun H."/>
            <person name="Tunlid A."/>
            <person name="Henrissat B."/>
            <person name="Grigoriev I.V."/>
            <person name="Hibbett D.S."/>
            <person name="Martin F."/>
        </authorList>
    </citation>
    <scope>NUCLEOTIDE SEQUENCE [LARGE SCALE GENOMIC DNA]</scope>
    <source>
        <strain evidence="2">MAFF 305830</strain>
    </source>
</reference>
<name>A0A0C2XAL4_SERVB</name>
<gene>
    <name evidence="1" type="ORF">M408DRAFT_313938</name>
</gene>
<accession>A0A0C2XAL4</accession>
<sequence>MNGKATCLLPATSSSRIQVIQDQITEIGDQLERLGYHERDAPERDDFKEVNTLNSTLMEELHNLQDQPRFDPIEVLPEEVWLAVLKEALTVREHEISYLSVDIALYLTCISSKWRRSIESAAILWTDIVLDDAKEDLAMKVSISLMKSGASFLSVFIGSPMCCWHDIGSSLIPHKERIRHTYVYSEDLGYSIQPFLLFIIPQLSGSQLQGIKWTHGKDLELGDQFISLATFEKSDILGYGA</sequence>
<evidence type="ECO:0000313" key="1">
    <source>
        <dbReference type="EMBL" id="KIM26222.1"/>
    </source>
</evidence>
<dbReference type="HOGENOM" id="CLU_1027323_0_0_1"/>
<keyword evidence="2" id="KW-1185">Reference proteome</keyword>
<dbReference type="AlphaFoldDB" id="A0A0C2XAL4"/>
<dbReference type="EMBL" id="KN824308">
    <property type="protein sequence ID" value="KIM26222.1"/>
    <property type="molecule type" value="Genomic_DNA"/>
</dbReference>
<proteinExistence type="predicted"/>
<dbReference type="Proteomes" id="UP000054097">
    <property type="component" value="Unassembled WGS sequence"/>
</dbReference>